<feature type="compositionally biased region" description="Polar residues" evidence="1">
    <location>
        <begin position="552"/>
        <end position="565"/>
    </location>
</feature>
<feature type="region of interest" description="Disordered" evidence="1">
    <location>
        <begin position="531"/>
        <end position="595"/>
    </location>
</feature>
<evidence type="ECO:0000259" key="3">
    <source>
        <dbReference type="Pfam" id="PF12229"/>
    </source>
</evidence>
<dbReference type="AlphaFoldDB" id="A0A418Q5V7"/>
<dbReference type="InterPro" id="IPR007391">
    <property type="entry name" value="Vancomycin_resist_VanW"/>
</dbReference>
<evidence type="ECO:0000313" key="4">
    <source>
        <dbReference type="EMBL" id="RIX34091.1"/>
    </source>
</evidence>
<dbReference type="InterPro" id="IPR022029">
    <property type="entry name" value="YoaR-like_PG-bd"/>
</dbReference>
<dbReference type="OrthoDB" id="9813301at2"/>
<organism evidence="4 5">
    <name type="scientific">Corynebacterium falsenii</name>
    <dbReference type="NCBI Taxonomy" id="108486"/>
    <lineage>
        <taxon>Bacteria</taxon>
        <taxon>Bacillati</taxon>
        <taxon>Actinomycetota</taxon>
        <taxon>Actinomycetes</taxon>
        <taxon>Mycobacteriales</taxon>
        <taxon>Corynebacteriaceae</taxon>
        <taxon>Corynebacterium</taxon>
    </lineage>
</organism>
<proteinExistence type="predicted"/>
<dbReference type="Proteomes" id="UP000285278">
    <property type="component" value="Unassembled WGS sequence"/>
</dbReference>
<name>A0A418Q5V7_9CORY</name>
<dbReference type="STRING" id="1451189.CFAL_01045"/>
<keyword evidence="2" id="KW-0812">Transmembrane</keyword>
<feature type="region of interest" description="Disordered" evidence="1">
    <location>
        <begin position="1"/>
        <end position="36"/>
    </location>
</feature>
<keyword evidence="2" id="KW-1133">Transmembrane helix</keyword>
<dbReference type="PANTHER" id="PTHR35788">
    <property type="entry name" value="EXPORTED PROTEIN-RELATED"/>
    <property type="match status" value="1"/>
</dbReference>
<evidence type="ECO:0000256" key="2">
    <source>
        <dbReference type="SAM" id="Phobius"/>
    </source>
</evidence>
<evidence type="ECO:0000256" key="1">
    <source>
        <dbReference type="SAM" id="MobiDB-lite"/>
    </source>
</evidence>
<feature type="compositionally biased region" description="Basic and acidic residues" evidence="1">
    <location>
        <begin position="566"/>
        <end position="578"/>
    </location>
</feature>
<keyword evidence="2" id="KW-0472">Membrane</keyword>
<evidence type="ECO:0000313" key="5">
    <source>
        <dbReference type="Proteomes" id="UP000285278"/>
    </source>
</evidence>
<feature type="transmembrane region" description="Helical" evidence="2">
    <location>
        <begin position="43"/>
        <end position="63"/>
    </location>
</feature>
<dbReference type="EMBL" id="QXJK01000009">
    <property type="protein sequence ID" value="RIX34091.1"/>
    <property type="molecule type" value="Genomic_DNA"/>
</dbReference>
<dbReference type="Pfam" id="PF04294">
    <property type="entry name" value="VanW"/>
    <property type="match status" value="1"/>
</dbReference>
<dbReference type="Pfam" id="PF12229">
    <property type="entry name" value="PG_binding_4"/>
    <property type="match status" value="1"/>
</dbReference>
<dbReference type="InterPro" id="IPR052913">
    <property type="entry name" value="Glycopeptide_resist_protein"/>
</dbReference>
<comment type="caution">
    <text evidence="4">The sequence shown here is derived from an EMBL/GenBank/DDBJ whole genome shotgun (WGS) entry which is preliminary data.</text>
</comment>
<sequence>MQNSGKNHHTASLPTGDELAAGHDAPTVGDGARPVKPRKKRRFPLWVWFLIALIGLGGVLYGVDYAMSKGQVPRGVTVGGVDIGGMSESQAEQRLRLKLGEQVREPVTVKAGNMSSMLEPTQAGLQVDWGATVKQAGKQPLNPITRIRSFFETREVGIISKITDEPLNREMNRVSRELTREPQNAALTVNTAGRADIRDDIPGQTIDQSVLRQNVVDNWLNTNRTINGQATIVEANVRREAADKAVKDVLDPATSGNLVFHGRDGVDGIITPQNMGQILTFVPDNGAFRPEWNTDAVQKILSEQLGSTETEYRDASFTFAGNGVTVVPSQDGVSITWDKTIGDFAKKALDTKNRQYDVTYEDKPAKYTTEQAQKAHFDDVVGEFTTGGFSDASGVNIRRVAEMVNGAIVLPGQTFSLNGYTGPRGRAQGFVESGIIIDGHSGEAVGGGISQFATTLYNASYFAGMDDVAHTPHSYYISRYPAGREATVYEGAIDLKFRNPFDTPVRIVTSADSSSVTVKMYGVKQVNVESIPGPRTNPTQPKRMELSGDKCSPSSGAPGFTTTDTRVVRNLDGSERSRKTTTTVYDPQPIVSCKP</sequence>
<accession>A0A418Q5V7</accession>
<reference evidence="4 5" key="1">
    <citation type="submission" date="2018-09" db="EMBL/GenBank/DDBJ databases">
        <title>Optimization and identification of Corynebacterium falsenii FN1-14 from fish paste.</title>
        <authorList>
            <person name="Daroonpunt R."/>
            <person name="Tanasupawat S."/>
        </authorList>
    </citation>
    <scope>NUCLEOTIDE SEQUENCE [LARGE SCALE GENOMIC DNA]</scope>
    <source>
        <strain evidence="4 5">FN1-14</strain>
    </source>
</reference>
<protein>
    <recommendedName>
        <fullName evidence="3">YoaR-like putative peptidoglycan binding domain-containing protein</fullName>
    </recommendedName>
</protein>
<feature type="compositionally biased region" description="Polar residues" evidence="1">
    <location>
        <begin position="1"/>
        <end position="13"/>
    </location>
</feature>
<dbReference type="PANTHER" id="PTHR35788:SF1">
    <property type="entry name" value="EXPORTED PROTEIN"/>
    <property type="match status" value="1"/>
</dbReference>
<keyword evidence="5" id="KW-1185">Reference proteome</keyword>
<feature type="domain" description="YoaR-like putative peptidoglycan binding" evidence="3">
    <location>
        <begin position="246"/>
        <end position="354"/>
    </location>
</feature>
<gene>
    <name evidence="4" type="ORF">D3M95_08260</name>
</gene>